<evidence type="ECO:0000313" key="20">
    <source>
        <dbReference type="EMBL" id="HAF0267869.1"/>
    </source>
</evidence>
<reference evidence="3" key="5">
    <citation type="submission" date="2018-07" db="EMBL/GenBank/DDBJ databases">
        <authorList>
            <consortium name="GenomeTrakr network: Whole genome sequencing for foodborne pathogen traceback"/>
        </authorList>
    </citation>
    <scope>NUCLEOTIDE SEQUENCE</scope>
    <source>
        <strain evidence="8">FDA00002889</strain>
        <strain evidence="10">FDA00004442</strain>
        <strain evidence="9">FDA00005019</strain>
        <strain evidence="7">FDA00008985</strain>
        <strain evidence="1">NY-17539</strain>
        <strain evidence="3">WAPHL-SAL-A01132</strain>
    </source>
</reference>
<protein>
    <submittedName>
        <fullName evidence="20">Uncharacterized protein</fullName>
    </submittedName>
</protein>
<evidence type="ECO:0000313" key="4">
    <source>
        <dbReference type="EMBL" id="EBY5860382.1"/>
    </source>
</evidence>
<evidence type="ECO:0000313" key="16">
    <source>
        <dbReference type="EMBL" id="HAE0896723.1"/>
    </source>
</evidence>
<reference evidence="5" key="4">
    <citation type="submission" date="2018-07" db="EMBL/GenBank/DDBJ databases">
        <authorList>
            <consortium name="NARMS: The National Antimicrobial Resistance Monitoring System"/>
        </authorList>
    </citation>
    <scope>NUCLEOTIDE SEQUENCE</scope>
    <source>
        <strain evidence="5">CVM N57491F</strain>
        <strain evidence="6">FSIS1605764</strain>
    </source>
</reference>
<accession>A0A3U8RKH4</accession>
<evidence type="ECO:0000313" key="21">
    <source>
        <dbReference type="EMBL" id="QBY64147.1"/>
    </source>
</evidence>
<evidence type="ECO:0000313" key="15">
    <source>
        <dbReference type="EMBL" id="HAE0889462.1"/>
    </source>
</evidence>
<evidence type="ECO:0000313" key="8">
    <source>
        <dbReference type="EMBL" id="ECW5629296.1"/>
    </source>
</evidence>
<evidence type="ECO:0000313" key="2">
    <source>
        <dbReference type="EMBL" id="EBS0943623.1"/>
    </source>
</evidence>
<dbReference type="EMBL" id="AAHOLL010000028">
    <property type="protein sequence ID" value="EBY5860382.1"/>
    <property type="molecule type" value="Genomic_DNA"/>
</dbReference>
<evidence type="ECO:0000313" key="1">
    <source>
        <dbReference type="EMBL" id="EBM9621676.1"/>
    </source>
</evidence>
<dbReference type="EMBL" id="AAGUJP010000011">
    <property type="protein sequence ID" value="EBS0943623.1"/>
    <property type="molecule type" value="Genomic_DNA"/>
</dbReference>
<dbReference type="EMBL" id="DAAQTQ010000023">
    <property type="protein sequence ID" value="HAE0818497.1"/>
    <property type="molecule type" value="Genomic_DNA"/>
</dbReference>
<dbReference type="EMBL" id="CP038593">
    <property type="protein sequence ID" value="QBY64147.1"/>
    <property type="molecule type" value="Genomic_DNA"/>
</dbReference>
<dbReference type="EMBL" id="AAKWII010000010">
    <property type="protein sequence ID" value="ECW4161060.1"/>
    <property type="molecule type" value="Genomic_DNA"/>
</dbReference>
<reference evidence="20" key="2">
    <citation type="submission" date="2018-07" db="EMBL/GenBank/DDBJ databases">
        <authorList>
            <consortium name="NCBI Pathogen Detection Project"/>
        </authorList>
    </citation>
    <scope>NUCLEOTIDE SEQUENCE</scope>
    <source>
        <strain evidence="19">12-2288</strain>
        <strain evidence="20">NVSL 6673</strain>
        <strain evidence="12">Salmonella enterica</strain>
    </source>
</reference>
<reference evidence="21 22" key="7">
    <citation type="submission" date="2019-04" db="EMBL/GenBank/DDBJ databases">
        <title>Development of a multi-locus typing scheme for an Enterobacteriaceae linear plasmid that mediates inter-species transfer of flagella.</title>
        <authorList>
            <person name="Robertson J."/>
            <person name="Lin J."/>
            <person name="Wren-Hedegus A."/>
            <person name="Arya G."/>
            <person name="Carrillo C."/>
            <person name="Nash J.H.E."/>
        </authorList>
    </citation>
    <scope>NUCLEOTIDE SEQUENCE [LARGE SCALE GENOMIC DNA]</scope>
    <source>
        <strain evidence="21 22">SA20130280</strain>
    </source>
</reference>
<evidence type="ECO:0000313" key="7">
    <source>
        <dbReference type="EMBL" id="ECW4161060.1"/>
    </source>
</evidence>
<evidence type="ECO:0000313" key="14">
    <source>
        <dbReference type="EMBL" id="HAE0878282.1"/>
    </source>
</evidence>
<evidence type="ECO:0000313" key="18">
    <source>
        <dbReference type="EMBL" id="HAE1184125.1"/>
    </source>
</evidence>
<evidence type="ECO:0000313" key="9">
    <source>
        <dbReference type="EMBL" id="ECW6305618.1"/>
    </source>
</evidence>
<evidence type="ECO:0000313" key="10">
    <source>
        <dbReference type="EMBL" id="ECZ7737001.1"/>
    </source>
</evidence>
<accession>A0A401AWK9</accession>
<dbReference type="EMBL" id="AAHGYF010000013">
    <property type="protein sequence ID" value="EBV9742174.1"/>
    <property type="molecule type" value="Genomic_DNA"/>
</dbReference>
<organism evidence="20">
    <name type="scientific">Salmonella senftenberg</name>
    <dbReference type="NCBI Taxonomy" id="28150"/>
    <lineage>
        <taxon>Bacteria</taxon>
        <taxon>Pseudomonadati</taxon>
        <taxon>Pseudomonadota</taxon>
        <taxon>Gammaproteobacteria</taxon>
        <taxon>Enterobacterales</taxon>
        <taxon>Enterobacteriaceae</taxon>
        <taxon>Salmonella</taxon>
    </lineage>
</organism>
<dbReference type="Proteomes" id="UP000295223">
    <property type="component" value="Chromosome"/>
</dbReference>
<dbReference type="EMBL" id="DAAQUH010000034">
    <property type="protein sequence ID" value="HAE0896723.1"/>
    <property type="molecule type" value="Genomic_DNA"/>
</dbReference>
<evidence type="ECO:0000313" key="17">
    <source>
        <dbReference type="EMBL" id="HAE1051561.1"/>
    </source>
</evidence>
<dbReference type="EMBL" id="DAAQVP010000019">
    <property type="protein sequence ID" value="HAE1051561.1"/>
    <property type="molecule type" value="Genomic_DNA"/>
</dbReference>
<evidence type="ECO:0000313" key="12">
    <source>
        <dbReference type="EMBL" id="HAE0818497.1"/>
    </source>
</evidence>
<dbReference type="EMBL" id="AAKQKN010000009">
    <property type="protein sequence ID" value="ECU5902959.1"/>
    <property type="molecule type" value="Genomic_DNA"/>
</dbReference>
<reference evidence="11" key="3">
    <citation type="submission" date="2018-07" db="EMBL/GenBank/DDBJ databases">
        <authorList>
            <consortium name="PulseNet: The National Subtyping Network for Foodborne Disease Surveillance"/>
            <person name="Tarr C.L."/>
            <person name="Trees E."/>
            <person name="Katz L.S."/>
            <person name="Carleton-Romer H.A."/>
            <person name="Stroika S."/>
            <person name="Kucerova Z."/>
            <person name="Roache K.F."/>
            <person name="Sabol A.L."/>
            <person name="Besser J."/>
            <person name="Gerner-Smidt P."/>
        </authorList>
    </citation>
    <scope>NUCLEOTIDE SEQUENCE</scope>
    <source>
        <strain evidence="11">2017K-0051</strain>
    </source>
</reference>
<proteinExistence type="predicted"/>
<dbReference type="EMBL" id="DAAQTU010000034">
    <property type="protein sequence ID" value="HAE0846469.1"/>
    <property type="molecule type" value="Genomic_DNA"/>
</dbReference>
<dbReference type="EMBL" id="DAAQUF010000003">
    <property type="protein sequence ID" value="HAE0889462.1"/>
    <property type="molecule type" value="Genomic_DNA"/>
</dbReference>
<gene>
    <name evidence="6" type="ORF">A0E85_12780</name>
    <name evidence="5" type="ORF">A3030_12085</name>
    <name evidence="7" type="ORF">AA192_18435</name>
    <name evidence="8" type="ORF">AE408_16835</name>
    <name evidence="10" type="ORF">AL785_17525</name>
    <name evidence="9" type="ORF">AMB70_17695</name>
    <name evidence="3" type="ORF">ASA99_16395</name>
    <name evidence="11" type="ORF">B0986_13365</name>
    <name evidence="2" type="ORF">D5822_13505</name>
    <name evidence="4" type="ORF">D5B89_22280</name>
    <name evidence="21" type="ORF">E5F22_16290</name>
    <name evidence="17" type="ORF">G2781_22365</name>
    <name evidence="18" type="ORF">G2786_22410</name>
    <name evidence="12" type="ORF">G2891_23065</name>
    <name evidence="16" type="ORF">G2901_23775</name>
    <name evidence="15" type="ORF">G2906_09535</name>
    <name evidence="13" type="ORF">G2907_24930</name>
    <name evidence="14" type="ORF">G2909_21875</name>
    <name evidence="19" type="ORF">G4L31_003315</name>
    <name evidence="20" type="ORF">GNA61_003354</name>
    <name evidence="1" type="ORF">IL86_03775</name>
</gene>
<reference evidence="20" key="1">
    <citation type="journal article" date="2018" name="Genome Biol.">
        <title>SKESA: strategic k-mer extension for scrupulous assemblies.</title>
        <authorList>
            <person name="Souvorov A."/>
            <person name="Agarwala R."/>
            <person name="Lipman D.J."/>
        </authorList>
    </citation>
    <scope>NUCLEOTIDE SEQUENCE</scope>
    <source>
        <strain evidence="19">12-2288</strain>
        <strain evidence="20">NVSL 6673</strain>
        <strain evidence="12">Salmonella enterica</strain>
    </source>
</reference>
<dbReference type="AlphaFoldDB" id="A0A3U8RKH4"/>
<dbReference type="EMBL" id="AALHUE010000012">
    <property type="protein sequence ID" value="ECZ7737001.1"/>
    <property type="molecule type" value="Genomic_DNA"/>
</dbReference>
<sequence length="86" mass="10122">MPITNEERIEHMEKFNLTSLDTMPTADYREALEQEAFFWDDPHGFIMHTLSGERIVTNTEQLDALLEHLEGYRALLPDPPMWMSEK</sequence>
<dbReference type="EMBL" id="AAKXGG010000010">
    <property type="protein sequence ID" value="ECW6305618.1"/>
    <property type="molecule type" value="Genomic_DNA"/>
</dbReference>
<dbReference type="EMBL" id="DAAQUA010000018">
    <property type="protein sequence ID" value="HAE0878282.1"/>
    <property type="molecule type" value="Genomic_DNA"/>
</dbReference>
<evidence type="ECO:0000313" key="3">
    <source>
        <dbReference type="EMBL" id="EBV9742174.1"/>
    </source>
</evidence>
<dbReference type="EMBL" id="AAGEHA010000002">
    <property type="protein sequence ID" value="EBM9621676.1"/>
    <property type="molecule type" value="Genomic_DNA"/>
</dbReference>
<evidence type="ECO:0000313" key="6">
    <source>
        <dbReference type="EMBL" id="ECU5902959.1"/>
    </source>
</evidence>
<evidence type="ECO:0000313" key="11">
    <source>
        <dbReference type="EMBL" id="EDF6265675.1"/>
    </source>
</evidence>
<dbReference type="EMBL" id="AAKWVK010000011">
    <property type="protein sequence ID" value="ECW5629296.1"/>
    <property type="molecule type" value="Genomic_DNA"/>
</dbReference>
<dbReference type="EMBL" id="DAASTA010000030">
    <property type="protein sequence ID" value="HAE6899509.1"/>
    <property type="molecule type" value="Genomic_DNA"/>
</dbReference>
<evidence type="ECO:0000313" key="19">
    <source>
        <dbReference type="EMBL" id="HAE6899509.1"/>
    </source>
</evidence>
<reference evidence="2" key="6">
    <citation type="submission" date="2018-09" db="EMBL/GenBank/DDBJ databases">
        <authorList>
            <person name="Ashton P.M."/>
            <person name="Dallman T."/>
            <person name="Nair S."/>
            <person name="De Pinna E."/>
            <person name="Peters T."/>
            <person name="Grant K."/>
        </authorList>
    </citation>
    <scope>NUCLEOTIDE SEQUENCE</scope>
    <source>
        <strain evidence="2">271131</strain>
        <strain evidence="4">596928</strain>
    </source>
</reference>
<evidence type="ECO:0000313" key="22">
    <source>
        <dbReference type="Proteomes" id="UP000295223"/>
    </source>
</evidence>
<dbReference type="EMBL" id="AAKJGI010000009">
    <property type="protein sequence ID" value="ECS3350604.1"/>
    <property type="molecule type" value="Genomic_DNA"/>
</dbReference>
<dbReference type="RefSeq" id="WP_001123052.1">
    <property type="nucleotide sequence ID" value="NZ_CALPAB010000019.1"/>
</dbReference>
<name>A0A3U8RKH4_SALSE</name>
<dbReference type="EMBL" id="AAMBKR010000009">
    <property type="protein sequence ID" value="EDF6265675.1"/>
    <property type="molecule type" value="Genomic_DNA"/>
</dbReference>
<evidence type="ECO:0000313" key="5">
    <source>
        <dbReference type="EMBL" id="ECS3350604.1"/>
    </source>
</evidence>
<dbReference type="EMBL" id="DAAQWR010000021">
    <property type="protein sequence ID" value="HAE1184125.1"/>
    <property type="molecule type" value="Genomic_DNA"/>
</dbReference>
<evidence type="ECO:0000313" key="13">
    <source>
        <dbReference type="EMBL" id="HAE0846469.1"/>
    </source>
</evidence>
<dbReference type="EMBL" id="DAATVH010000013">
    <property type="protein sequence ID" value="HAF0267869.1"/>
    <property type="molecule type" value="Genomic_DNA"/>
</dbReference>